<dbReference type="SUPFAM" id="SSF52540">
    <property type="entry name" value="P-loop containing nucleoside triphosphate hydrolases"/>
    <property type="match status" value="1"/>
</dbReference>
<dbReference type="Gene3D" id="3.40.50.300">
    <property type="entry name" value="P-loop containing nucleotide triphosphate hydrolases"/>
    <property type="match status" value="1"/>
</dbReference>
<evidence type="ECO:0000256" key="1">
    <source>
        <dbReference type="ARBA" id="ARBA00022574"/>
    </source>
</evidence>
<name>A0A395HWY1_ASPHC</name>
<dbReference type="SUPFAM" id="SSF50978">
    <property type="entry name" value="WD40 repeat-like"/>
    <property type="match status" value="1"/>
</dbReference>
<dbReference type="RefSeq" id="XP_025551565.1">
    <property type="nucleotide sequence ID" value="XM_025693741.1"/>
</dbReference>
<accession>A0A395HWY1</accession>
<dbReference type="InterPro" id="IPR027417">
    <property type="entry name" value="P-loop_NTPase"/>
</dbReference>
<dbReference type="InterPro" id="IPR056884">
    <property type="entry name" value="NPHP3-like_N"/>
</dbReference>
<protein>
    <recommendedName>
        <fullName evidence="4">Nephrocystin 3-like N-terminal domain-containing protein</fullName>
    </recommendedName>
</protein>
<keyword evidence="2" id="KW-0677">Repeat</keyword>
<dbReference type="SMART" id="SM00320">
    <property type="entry name" value="WD40"/>
    <property type="match status" value="7"/>
</dbReference>
<sequence length="1015" mass="114596">MGSVQYQGNNLGFWVGINHGDIHAASEGLPIADGATYDAYANEHLGCLDGTRTEILDRIEKWAVSTQGECIFWLNGGAGTGKSCIAFEAAKRLDKEKLLGASFFFKRGGGDRGHAKRLFPTIARQLKRHVPPLKPLVITAIKENPGIVEKSLREQWDKLILQPVLALGLDRASTMIVVIDALDECDSEPHRDDIRTILQLLSQAQKSNRLLLRFLLTSRPEHTIRLVFDKMSDGLVSLDLNNDVREEQIDRDISIFLELTFTRIREDNDLDLCWPGDKALERLLHRTKPLFIAAVTLCRFIEEARWESEERLEEVLADQTDYVSKMAEVYLPVLRQLFKGQSKIEIKKLVQEFREIVGTIVSLVEPLSPSALAEILGHKVAKIRTRLSGLYSVLDVPTDHAQPVRPLHISFRDYLLDEETRETASSERFWIDEKQTNQCLSLQCLRIMNAALRQNMYDLPGDSIYRRELDITIIQNHLPPELNYACRYWIHHLARSQNPNDLLENTFAFLQVHFLHWLETLGVQGLIYEVVGMLDSLQSLYKNEQSKAVQEFLGDARRFVLRNIQLLDLTPLQIYSSGLIFTPENSVIRTEFSKNIPSWLVVKPEVDKYWSSRIQMIEVAEPSFISSVAFSPQARVLASGYACGKIDFWDLSNGQYQYAIQTPSSSSVLIVFSPDGGKLASGSMSGEIELWDFKTESYVVFADHLNLICSISFSSDGLLLASASIDGDTRPRMHRVGHLTRVTSLTYSPERNLLASSSDDNTIKLWNGKTGGHYRDVGAHPAEVHKLAFSPCGHRLASASQDGSVKLWDLRTNQLSLTWRHESNAPGDLTILEDLTFSPDRRLLASSFSDGSLIIWDLATYQPKHYSRLGSGSGNPITFSPDGQLVLADSPSSLRFWDPYTGHWSDAIQRFPEHLSSISFSPDGRKMALDFHPAFIEICDADEAQSTRRLFRHEYAIWADKDNLISIYEEQWVCVNGIKILWLPAKYRPSCIAWKAGILALGLYSGKIVFMSLPV</sequence>
<evidence type="ECO:0000256" key="3">
    <source>
        <dbReference type="PROSITE-ProRule" id="PRU00221"/>
    </source>
</evidence>
<dbReference type="CDD" id="cd00200">
    <property type="entry name" value="WD40"/>
    <property type="match status" value="1"/>
</dbReference>
<dbReference type="Proteomes" id="UP000248961">
    <property type="component" value="Unassembled WGS sequence"/>
</dbReference>
<dbReference type="InterPro" id="IPR001680">
    <property type="entry name" value="WD40_rpt"/>
</dbReference>
<feature type="domain" description="Nephrocystin 3-like N-terminal" evidence="4">
    <location>
        <begin position="51"/>
        <end position="219"/>
    </location>
</feature>
<feature type="repeat" description="WD" evidence="3">
    <location>
        <begin position="670"/>
        <end position="701"/>
    </location>
</feature>
<dbReference type="OrthoDB" id="1577640at2759"/>
<reference evidence="5 6" key="1">
    <citation type="submission" date="2018-02" db="EMBL/GenBank/DDBJ databases">
        <title>The genomes of Aspergillus section Nigri reveals drivers in fungal speciation.</title>
        <authorList>
            <consortium name="DOE Joint Genome Institute"/>
            <person name="Vesth T.C."/>
            <person name="Nybo J."/>
            <person name="Theobald S."/>
            <person name="Brandl J."/>
            <person name="Frisvad J.C."/>
            <person name="Nielsen K.F."/>
            <person name="Lyhne E.K."/>
            <person name="Kogle M.E."/>
            <person name="Kuo A."/>
            <person name="Riley R."/>
            <person name="Clum A."/>
            <person name="Nolan M."/>
            <person name="Lipzen A."/>
            <person name="Salamov A."/>
            <person name="Henrissat B."/>
            <person name="Wiebenga A."/>
            <person name="De vries R.P."/>
            <person name="Grigoriev I.V."/>
            <person name="Mortensen U.H."/>
            <person name="Andersen M.R."/>
            <person name="Baker S.E."/>
        </authorList>
    </citation>
    <scope>NUCLEOTIDE SEQUENCE [LARGE SCALE GENOMIC DNA]</scope>
    <source>
        <strain evidence="5 6">CBS 101889</strain>
    </source>
</reference>
<dbReference type="STRING" id="1450537.A0A395HWY1"/>
<dbReference type="Gene3D" id="2.130.10.10">
    <property type="entry name" value="YVTN repeat-like/Quinoprotein amine dehydrogenase"/>
    <property type="match status" value="3"/>
</dbReference>
<organism evidence="5 6">
    <name type="scientific">Aspergillus homomorphus (strain CBS 101889)</name>
    <dbReference type="NCBI Taxonomy" id="1450537"/>
    <lineage>
        <taxon>Eukaryota</taxon>
        <taxon>Fungi</taxon>
        <taxon>Dikarya</taxon>
        <taxon>Ascomycota</taxon>
        <taxon>Pezizomycotina</taxon>
        <taxon>Eurotiomycetes</taxon>
        <taxon>Eurotiomycetidae</taxon>
        <taxon>Eurotiales</taxon>
        <taxon>Aspergillaceae</taxon>
        <taxon>Aspergillus</taxon>
        <taxon>Aspergillus subgen. Circumdati</taxon>
    </lineage>
</organism>
<dbReference type="InterPro" id="IPR036322">
    <property type="entry name" value="WD40_repeat_dom_sf"/>
</dbReference>
<dbReference type="EMBL" id="KZ824283">
    <property type="protein sequence ID" value="RAL12411.1"/>
    <property type="molecule type" value="Genomic_DNA"/>
</dbReference>
<evidence type="ECO:0000259" key="4">
    <source>
        <dbReference type="Pfam" id="PF24883"/>
    </source>
</evidence>
<evidence type="ECO:0000313" key="5">
    <source>
        <dbReference type="EMBL" id="RAL12411.1"/>
    </source>
</evidence>
<evidence type="ECO:0000313" key="6">
    <source>
        <dbReference type="Proteomes" id="UP000248961"/>
    </source>
</evidence>
<dbReference type="PROSITE" id="PS50294">
    <property type="entry name" value="WD_REPEATS_REGION"/>
    <property type="match status" value="3"/>
</dbReference>
<feature type="repeat" description="WD" evidence="3">
    <location>
        <begin position="618"/>
        <end position="659"/>
    </location>
</feature>
<dbReference type="GeneID" id="37198030"/>
<dbReference type="VEuPathDB" id="FungiDB:BO97DRAFT_390008"/>
<keyword evidence="1 3" id="KW-0853">WD repeat</keyword>
<dbReference type="Pfam" id="PF00400">
    <property type="entry name" value="WD40"/>
    <property type="match status" value="6"/>
</dbReference>
<dbReference type="PRINTS" id="PR00320">
    <property type="entry name" value="GPROTEINBRPT"/>
</dbReference>
<dbReference type="AlphaFoldDB" id="A0A395HWY1"/>
<dbReference type="PROSITE" id="PS00678">
    <property type="entry name" value="WD_REPEATS_1"/>
    <property type="match status" value="2"/>
</dbReference>
<dbReference type="PANTHER" id="PTHR19879:SF9">
    <property type="entry name" value="TRANSCRIPTION INITIATION FACTOR TFIID SUBUNIT 5"/>
    <property type="match status" value="1"/>
</dbReference>
<dbReference type="Pfam" id="PF24883">
    <property type="entry name" value="NPHP3_N"/>
    <property type="match status" value="1"/>
</dbReference>
<evidence type="ECO:0000256" key="2">
    <source>
        <dbReference type="ARBA" id="ARBA00022737"/>
    </source>
</evidence>
<gene>
    <name evidence="5" type="ORF">BO97DRAFT_390008</name>
</gene>
<dbReference type="InterPro" id="IPR015943">
    <property type="entry name" value="WD40/YVTN_repeat-like_dom_sf"/>
</dbReference>
<dbReference type="InterPro" id="IPR019775">
    <property type="entry name" value="WD40_repeat_CS"/>
</dbReference>
<feature type="repeat" description="WD" evidence="3">
    <location>
        <begin position="735"/>
        <end position="767"/>
    </location>
</feature>
<feature type="repeat" description="WD" evidence="3">
    <location>
        <begin position="825"/>
        <end position="866"/>
    </location>
</feature>
<keyword evidence="6" id="KW-1185">Reference proteome</keyword>
<dbReference type="PROSITE" id="PS50082">
    <property type="entry name" value="WD_REPEATS_2"/>
    <property type="match status" value="5"/>
</dbReference>
<proteinExistence type="predicted"/>
<dbReference type="PANTHER" id="PTHR19879">
    <property type="entry name" value="TRANSCRIPTION INITIATION FACTOR TFIID"/>
    <property type="match status" value="1"/>
</dbReference>
<dbReference type="InterPro" id="IPR020472">
    <property type="entry name" value="WD40_PAC1"/>
</dbReference>
<feature type="repeat" description="WD" evidence="3">
    <location>
        <begin position="777"/>
        <end position="818"/>
    </location>
</feature>